<sequence>MTSLLAPFATLRRTALAAVLAAGALATAPAIAQETPFSEAERDAIGEVVREYLLENPELMREVFAELERRQVAEQEARQREAMTAMRDELFDADHDIVLGNPEGDVTLVEFFDYNCGFCKRALGDVMAMIERDPELRVVLKDFPVLGPGSLEAARIGVAATEQMTPEQAERFHMELLLTRGQVDGARALAVAEEMGLDMAALEEAVNGERVAEIITTNIDLADRLGLTGTPAWVVGDGVIFGAVGVERLTEAVANARECGSVSC</sequence>
<dbReference type="Pfam" id="PF18312">
    <property type="entry name" value="ScsC_N"/>
    <property type="match status" value="1"/>
</dbReference>
<feature type="signal peptide" evidence="5">
    <location>
        <begin position="1"/>
        <end position="32"/>
    </location>
</feature>
<dbReference type="AlphaFoldDB" id="A0A917V5L6"/>
<keyword evidence="4" id="KW-0676">Redox-active center</keyword>
<feature type="domain" description="Thioredoxin" evidence="6">
    <location>
        <begin position="29"/>
        <end position="258"/>
    </location>
</feature>
<dbReference type="Proteomes" id="UP000600449">
    <property type="component" value="Unassembled WGS sequence"/>
</dbReference>
<dbReference type="RefSeq" id="WP_188914089.1">
    <property type="nucleotide sequence ID" value="NZ_BMMF01000009.1"/>
</dbReference>
<feature type="chain" id="PRO_5037502415" evidence="5">
    <location>
        <begin position="33"/>
        <end position="264"/>
    </location>
</feature>
<evidence type="ECO:0000259" key="6">
    <source>
        <dbReference type="PROSITE" id="PS51352"/>
    </source>
</evidence>
<accession>A0A917V5L6</accession>
<protein>
    <submittedName>
        <fullName evidence="7">Outer membrane protein</fullName>
    </submittedName>
</protein>
<keyword evidence="3" id="KW-1015">Disulfide bond</keyword>
<evidence type="ECO:0000256" key="3">
    <source>
        <dbReference type="ARBA" id="ARBA00023157"/>
    </source>
</evidence>
<dbReference type="InterPro" id="IPR013766">
    <property type="entry name" value="Thioredoxin_domain"/>
</dbReference>
<evidence type="ECO:0000313" key="8">
    <source>
        <dbReference type="Proteomes" id="UP000600449"/>
    </source>
</evidence>
<evidence type="ECO:0000256" key="1">
    <source>
        <dbReference type="ARBA" id="ARBA00022729"/>
    </source>
</evidence>
<dbReference type="CDD" id="cd03023">
    <property type="entry name" value="DsbA_Com1_like"/>
    <property type="match status" value="1"/>
</dbReference>
<dbReference type="SUPFAM" id="SSF52833">
    <property type="entry name" value="Thioredoxin-like"/>
    <property type="match status" value="1"/>
</dbReference>
<comment type="caution">
    <text evidence="7">The sequence shown here is derived from an EMBL/GenBank/DDBJ whole genome shotgun (WGS) entry which is preliminary data.</text>
</comment>
<proteinExistence type="predicted"/>
<reference evidence="7 8" key="1">
    <citation type="journal article" date="2014" name="Int. J. Syst. Evol. Microbiol.">
        <title>Complete genome sequence of Corynebacterium casei LMG S-19264T (=DSM 44701T), isolated from a smear-ripened cheese.</title>
        <authorList>
            <consortium name="US DOE Joint Genome Institute (JGI-PGF)"/>
            <person name="Walter F."/>
            <person name="Albersmeier A."/>
            <person name="Kalinowski J."/>
            <person name="Ruckert C."/>
        </authorList>
    </citation>
    <scope>NUCLEOTIDE SEQUENCE [LARGE SCALE GENOMIC DNA]</scope>
    <source>
        <strain evidence="7 8">CGMCC 1.9161</strain>
    </source>
</reference>
<evidence type="ECO:0000256" key="2">
    <source>
        <dbReference type="ARBA" id="ARBA00023002"/>
    </source>
</evidence>
<dbReference type="Pfam" id="PF01323">
    <property type="entry name" value="DSBA"/>
    <property type="match status" value="1"/>
</dbReference>
<gene>
    <name evidence="7" type="ORF">GCM10011322_30280</name>
</gene>
<keyword evidence="8" id="KW-1185">Reference proteome</keyword>
<dbReference type="PROSITE" id="PS51352">
    <property type="entry name" value="THIOREDOXIN_2"/>
    <property type="match status" value="1"/>
</dbReference>
<evidence type="ECO:0000313" key="7">
    <source>
        <dbReference type="EMBL" id="GGK41113.1"/>
    </source>
</evidence>
<evidence type="ECO:0000256" key="5">
    <source>
        <dbReference type="SAM" id="SignalP"/>
    </source>
</evidence>
<dbReference type="GO" id="GO:0016491">
    <property type="term" value="F:oxidoreductase activity"/>
    <property type="evidence" value="ECO:0007669"/>
    <property type="project" value="UniProtKB-KW"/>
</dbReference>
<dbReference type="InterPro" id="IPR041205">
    <property type="entry name" value="ScsC_N"/>
</dbReference>
<dbReference type="PANTHER" id="PTHR13887">
    <property type="entry name" value="GLUTATHIONE S-TRANSFERASE KAPPA"/>
    <property type="match status" value="1"/>
</dbReference>
<dbReference type="InterPro" id="IPR001853">
    <property type="entry name" value="DSBA-like_thioredoxin_dom"/>
</dbReference>
<evidence type="ECO:0000256" key="4">
    <source>
        <dbReference type="ARBA" id="ARBA00023284"/>
    </source>
</evidence>
<name>A0A917V5L6_9HYPH</name>
<keyword evidence="2" id="KW-0560">Oxidoreductase</keyword>
<dbReference type="EMBL" id="BMMF01000009">
    <property type="protein sequence ID" value="GGK41113.1"/>
    <property type="molecule type" value="Genomic_DNA"/>
</dbReference>
<organism evidence="7 8">
    <name type="scientific">Salinarimonas ramus</name>
    <dbReference type="NCBI Taxonomy" id="690164"/>
    <lineage>
        <taxon>Bacteria</taxon>
        <taxon>Pseudomonadati</taxon>
        <taxon>Pseudomonadota</taxon>
        <taxon>Alphaproteobacteria</taxon>
        <taxon>Hyphomicrobiales</taxon>
        <taxon>Salinarimonadaceae</taxon>
        <taxon>Salinarimonas</taxon>
    </lineage>
</organism>
<dbReference type="InterPro" id="IPR036249">
    <property type="entry name" value="Thioredoxin-like_sf"/>
</dbReference>
<keyword evidence="1 5" id="KW-0732">Signal</keyword>
<dbReference type="PANTHER" id="PTHR13887:SF14">
    <property type="entry name" value="DISULFIDE BOND FORMATION PROTEIN D"/>
    <property type="match status" value="1"/>
</dbReference>
<dbReference type="Gene3D" id="3.40.30.10">
    <property type="entry name" value="Glutaredoxin"/>
    <property type="match status" value="1"/>
</dbReference>